<evidence type="ECO:0000313" key="3">
    <source>
        <dbReference type="Proteomes" id="UP001550853"/>
    </source>
</evidence>
<feature type="region of interest" description="Disordered" evidence="1">
    <location>
        <begin position="63"/>
        <end position="93"/>
    </location>
</feature>
<evidence type="ECO:0000313" key="2">
    <source>
        <dbReference type="EMBL" id="MEU3709076.1"/>
    </source>
</evidence>
<proteinExistence type="predicted"/>
<dbReference type="Gene3D" id="1.10.1220.10">
    <property type="entry name" value="Met repressor-like"/>
    <property type="match status" value="1"/>
</dbReference>
<dbReference type="SUPFAM" id="SSF47598">
    <property type="entry name" value="Ribbon-helix-helix"/>
    <property type="match status" value="1"/>
</dbReference>
<evidence type="ECO:0000256" key="1">
    <source>
        <dbReference type="SAM" id="MobiDB-lite"/>
    </source>
</evidence>
<gene>
    <name evidence="2" type="ORF">AB0E61_03140</name>
</gene>
<sequence>MSDESPEGPGGGARRPARRPQQRKQVLLRLDPLIHDALARWAGDELRSTNAQIEFLLRKALADAGRLPRGAGGPVRRGRPPKAPEPGPDGATD</sequence>
<feature type="region of interest" description="Disordered" evidence="1">
    <location>
        <begin position="1"/>
        <end position="24"/>
    </location>
</feature>
<evidence type="ECO:0008006" key="4">
    <source>
        <dbReference type="Google" id="ProtNLM"/>
    </source>
</evidence>
<accession>A0ABV2YTK3</accession>
<dbReference type="Proteomes" id="UP001550853">
    <property type="component" value="Unassembled WGS sequence"/>
</dbReference>
<dbReference type="InterPro" id="IPR013321">
    <property type="entry name" value="Arc_rbn_hlx_hlx"/>
</dbReference>
<dbReference type="InterPro" id="IPR010985">
    <property type="entry name" value="Ribbon_hlx_hlx"/>
</dbReference>
<comment type="caution">
    <text evidence="2">The sequence shown here is derived from an EMBL/GenBank/DDBJ whole genome shotgun (WGS) entry which is preliminary data.</text>
</comment>
<organism evidence="2 3">
    <name type="scientific">Streptomyces catenulae</name>
    <dbReference type="NCBI Taxonomy" id="66875"/>
    <lineage>
        <taxon>Bacteria</taxon>
        <taxon>Bacillati</taxon>
        <taxon>Actinomycetota</taxon>
        <taxon>Actinomycetes</taxon>
        <taxon>Kitasatosporales</taxon>
        <taxon>Streptomycetaceae</taxon>
        <taxon>Streptomyces</taxon>
    </lineage>
</organism>
<reference evidence="2 3" key="1">
    <citation type="submission" date="2024-06" db="EMBL/GenBank/DDBJ databases">
        <title>The Natural Products Discovery Center: Release of the First 8490 Sequenced Strains for Exploring Actinobacteria Biosynthetic Diversity.</title>
        <authorList>
            <person name="Kalkreuter E."/>
            <person name="Kautsar S.A."/>
            <person name="Yang D."/>
            <person name="Bader C.D."/>
            <person name="Teijaro C.N."/>
            <person name="Fluegel L."/>
            <person name="Davis C.M."/>
            <person name="Simpson J.R."/>
            <person name="Lauterbach L."/>
            <person name="Steele A.D."/>
            <person name="Gui C."/>
            <person name="Meng S."/>
            <person name="Li G."/>
            <person name="Viehrig K."/>
            <person name="Ye F."/>
            <person name="Su P."/>
            <person name="Kiefer A.F."/>
            <person name="Nichols A."/>
            <person name="Cepeda A.J."/>
            <person name="Yan W."/>
            <person name="Fan B."/>
            <person name="Jiang Y."/>
            <person name="Adhikari A."/>
            <person name="Zheng C.-J."/>
            <person name="Schuster L."/>
            <person name="Cowan T.M."/>
            <person name="Smanski M.J."/>
            <person name="Chevrette M.G."/>
            <person name="De Carvalho L.P.S."/>
            <person name="Shen B."/>
        </authorList>
    </citation>
    <scope>NUCLEOTIDE SEQUENCE [LARGE SCALE GENOMIC DNA]</scope>
    <source>
        <strain evidence="2 3">NPDC033039</strain>
    </source>
</reference>
<keyword evidence="3" id="KW-1185">Reference proteome</keyword>
<dbReference type="RefSeq" id="WP_030287980.1">
    <property type="nucleotide sequence ID" value="NZ_JBEZVI010000002.1"/>
</dbReference>
<name>A0ABV2YTK3_9ACTN</name>
<protein>
    <recommendedName>
        <fullName evidence="4">Toxin-antitoxin system HicB family antitoxin</fullName>
    </recommendedName>
</protein>
<dbReference type="EMBL" id="JBEZVI010000002">
    <property type="protein sequence ID" value="MEU3709076.1"/>
    <property type="molecule type" value="Genomic_DNA"/>
</dbReference>